<proteinExistence type="predicted"/>
<keyword evidence="1" id="KW-0812">Transmembrane</keyword>
<dbReference type="EMBL" id="NRSD01000035">
    <property type="protein sequence ID" value="MBK1646773.1"/>
    <property type="molecule type" value="Genomic_DNA"/>
</dbReference>
<feature type="transmembrane region" description="Helical" evidence="1">
    <location>
        <begin position="161"/>
        <end position="177"/>
    </location>
</feature>
<reference evidence="2 3" key="1">
    <citation type="journal article" date="2020" name="Microorganisms">
        <title>Osmotic Adaptation and Compatible Solute Biosynthesis of Phototrophic Bacteria as Revealed from Genome Analyses.</title>
        <authorList>
            <person name="Imhoff J.F."/>
            <person name="Rahn T."/>
            <person name="Kunzel S."/>
            <person name="Keller A."/>
            <person name="Neulinger S.C."/>
        </authorList>
    </citation>
    <scope>NUCLEOTIDE SEQUENCE [LARGE SCALE GENOMIC DNA]</scope>
    <source>
        <strain evidence="2 3">DSM 21303</strain>
    </source>
</reference>
<keyword evidence="1" id="KW-0472">Membrane</keyword>
<dbReference type="AlphaFoldDB" id="A0A9X1BBC9"/>
<evidence type="ECO:0000313" key="3">
    <source>
        <dbReference type="Proteomes" id="UP001138802"/>
    </source>
</evidence>
<evidence type="ECO:0000256" key="1">
    <source>
        <dbReference type="SAM" id="Phobius"/>
    </source>
</evidence>
<protein>
    <submittedName>
        <fullName evidence="2">Uncharacterized protein</fullName>
    </submittedName>
</protein>
<feature type="transmembrane region" description="Helical" evidence="1">
    <location>
        <begin position="115"/>
        <end position="132"/>
    </location>
</feature>
<name>A0A9X1BBC9_9GAMM</name>
<sequence>MMNSNQPSLTQPDKSLRSRLFRTLLMDSPYLLIFIAVIMGIAFTDMRMEFALLYWEILIPIFAFFALVIGWSGVAEDAKARSAFLIRTLLHWGALFVVVQILYLEQLKDVLNAELTGIEIIFLLGLTAFLSGVHGNPRMSVIGVFLVASGIVIAFLDDAALLMSVVAVFTVAGMLLWQKFMARRSSAA</sequence>
<feature type="transmembrane region" description="Helical" evidence="1">
    <location>
        <begin position="50"/>
        <end position="72"/>
    </location>
</feature>
<feature type="transmembrane region" description="Helical" evidence="1">
    <location>
        <begin position="84"/>
        <end position="103"/>
    </location>
</feature>
<organism evidence="2 3">
    <name type="scientific">Thiocapsa imhoffii</name>
    <dbReference type="NCBI Taxonomy" id="382777"/>
    <lineage>
        <taxon>Bacteria</taxon>
        <taxon>Pseudomonadati</taxon>
        <taxon>Pseudomonadota</taxon>
        <taxon>Gammaproteobacteria</taxon>
        <taxon>Chromatiales</taxon>
        <taxon>Chromatiaceae</taxon>
        <taxon>Thiocapsa</taxon>
    </lineage>
</organism>
<keyword evidence="1" id="KW-1133">Transmembrane helix</keyword>
<feature type="transmembrane region" description="Helical" evidence="1">
    <location>
        <begin position="20"/>
        <end position="44"/>
    </location>
</feature>
<keyword evidence="3" id="KW-1185">Reference proteome</keyword>
<accession>A0A9X1BBC9</accession>
<comment type="caution">
    <text evidence="2">The sequence shown here is derived from an EMBL/GenBank/DDBJ whole genome shotgun (WGS) entry which is preliminary data.</text>
</comment>
<feature type="transmembrane region" description="Helical" evidence="1">
    <location>
        <begin position="139"/>
        <end position="155"/>
    </location>
</feature>
<gene>
    <name evidence="2" type="ORF">CKO25_19445</name>
</gene>
<dbReference type="Proteomes" id="UP001138802">
    <property type="component" value="Unassembled WGS sequence"/>
</dbReference>
<evidence type="ECO:0000313" key="2">
    <source>
        <dbReference type="EMBL" id="MBK1646773.1"/>
    </source>
</evidence>